<dbReference type="InterPro" id="IPR052925">
    <property type="entry name" value="Phage_Integrase-like_Recomb"/>
</dbReference>
<dbReference type="Proteomes" id="UP001176940">
    <property type="component" value="Unassembled WGS sequence"/>
</dbReference>
<keyword evidence="5" id="KW-1185">Reference proteome</keyword>
<comment type="caution">
    <text evidence="4">The sequence shown here is derived from an EMBL/GenBank/DDBJ whole genome shotgun (WGS) entry which is preliminary data.</text>
</comment>
<protein>
    <recommendedName>
        <fullName evidence="3">Tyr recombinase domain-containing protein</fullName>
    </recommendedName>
</protein>
<keyword evidence="2" id="KW-0472">Membrane</keyword>
<evidence type="ECO:0000256" key="1">
    <source>
        <dbReference type="ARBA" id="ARBA00023172"/>
    </source>
</evidence>
<name>A0ABN9MIA6_9NEOB</name>
<keyword evidence="1" id="KW-0233">DNA recombination</keyword>
<dbReference type="EMBL" id="CAUEEQ010066527">
    <property type="protein sequence ID" value="CAJ0965331.1"/>
    <property type="molecule type" value="Genomic_DNA"/>
</dbReference>
<dbReference type="PROSITE" id="PS51898">
    <property type="entry name" value="TYR_RECOMBINASE"/>
    <property type="match status" value="1"/>
</dbReference>
<gene>
    <name evidence="4" type="ORF">RIMI_LOCUS20159685</name>
</gene>
<dbReference type="Gene3D" id="1.10.443.10">
    <property type="entry name" value="Intergrase catalytic core"/>
    <property type="match status" value="1"/>
</dbReference>
<evidence type="ECO:0000256" key="2">
    <source>
        <dbReference type="SAM" id="Phobius"/>
    </source>
</evidence>
<proteinExistence type="predicted"/>
<dbReference type="SUPFAM" id="SSF56349">
    <property type="entry name" value="DNA breaking-rejoining enzymes"/>
    <property type="match status" value="1"/>
</dbReference>
<dbReference type="PANTHER" id="PTHR34605">
    <property type="entry name" value="PHAGE_INTEGRASE DOMAIN-CONTAINING PROTEIN"/>
    <property type="match status" value="1"/>
</dbReference>
<evidence type="ECO:0000313" key="5">
    <source>
        <dbReference type="Proteomes" id="UP001176940"/>
    </source>
</evidence>
<feature type="domain" description="Tyr recombinase" evidence="3">
    <location>
        <begin position="33"/>
        <end position="227"/>
    </location>
</feature>
<sequence length="227" mass="25674">MQLYLQHVHGAAVARNRLCGLTFHFKLRGWEDVTKKNFSVRQALKGWNKSSEYRQSTKVVCSSVFESVLFSAAFGIAIFGAMRVSELVAPWVNKAGGLQQNVSFCYGCIRIRIRRSKTDQLGNGLWLPLFPITGPVCPITLFSEYLAIRPISQSFFALFDGAPLTRFQFLALLRRILEILNIPPEEYRTHSFRIGAATEAARAGLLDDVIMKNREVAFVMFLLLHQT</sequence>
<keyword evidence="2" id="KW-1133">Transmembrane helix</keyword>
<organism evidence="4 5">
    <name type="scientific">Ranitomeya imitator</name>
    <name type="common">mimic poison frog</name>
    <dbReference type="NCBI Taxonomy" id="111125"/>
    <lineage>
        <taxon>Eukaryota</taxon>
        <taxon>Metazoa</taxon>
        <taxon>Chordata</taxon>
        <taxon>Craniata</taxon>
        <taxon>Vertebrata</taxon>
        <taxon>Euteleostomi</taxon>
        <taxon>Amphibia</taxon>
        <taxon>Batrachia</taxon>
        <taxon>Anura</taxon>
        <taxon>Neobatrachia</taxon>
        <taxon>Hyloidea</taxon>
        <taxon>Dendrobatidae</taxon>
        <taxon>Dendrobatinae</taxon>
        <taxon>Ranitomeya</taxon>
    </lineage>
</organism>
<keyword evidence="2" id="KW-0812">Transmembrane</keyword>
<feature type="transmembrane region" description="Helical" evidence="2">
    <location>
        <begin position="59"/>
        <end position="82"/>
    </location>
</feature>
<evidence type="ECO:0000313" key="4">
    <source>
        <dbReference type="EMBL" id="CAJ0965331.1"/>
    </source>
</evidence>
<evidence type="ECO:0000259" key="3">
    <source>
        <dbReference type="PROSITE" id="PS51898"/>
    </source>
</evidence>
<dbReference type="InterPro" id="IPR011010">
    <property type="entry name" value="DNA_brk_join_enz"/>
</dbReference>
<reference evidence="4" key="1">
    <citation type="submission" date="2023-07" db="EMBL/GenBank/DDBJ databases">
        <authorList>
            <person name="Stuckert A."/>
        </authorList>
    </citation>
    <scope>NUCLEOTIDE SEQUENCE</scope>
</reference>
<dbReference type="InterPro" id="IPR002104">
    <property type="entry name" value="Integrase_catalytic"/>
</dbReference>
<dbReference type="PANTHER" id="PTHR34605:SF8">
    <property type="entry name" value="FILAGGRIN-2-LIKE ISOFORM X1"/>
    <property type="match status" value="1"/>
</dbReference>
<accession>A0ABN9MIA6</accession>
<dbReference type="InterPro" id="IPR013762">
    <property type="entry name" value="Integrase-like_cat_sf"/>
</dbReference>